<feature type="region of interest" description="Disordered" evidence="2">
    <location>
        <begin position="339"/>
        <end position="408"/>
    </location>
</feature>
<dbReference type="InterPro" id="IPR013762">
    <property type="entry name" value="Integrase-like_cat_sf"/>
</dbReference>
<dbReference type="CDD" id="cd09275">
    <property type="entry name" value="RNase_HI_RT_DIRS1"/>
    <property type="match status" value="1"/>
</dbReference>
<dbReference type="SUPFAM" id="SSF56349">
    <property type="entry name" value="DNA breaking-rejoining enzymes"/>
    <property type="match status" value="1"/>
</dbReference>
<feature type="non-terminal residue" evidence="3">
    <location>
        <position position="1749"/>
    </location>
</feature>
<sequence length="1749" mass="190849">MAASLAETALPSQEEINTLGLATAVGPIATWAGLAEEPLAQLSEVLGFSSVQDFKQAPPRLLAASPPEAFEEALKEWMGASFLSKAGARLLYKVAVALCTAKVSSEARPAEGAATTNAKKKLKLAHLIDSTDDTEINAPDTDQVTRWFENYAEIKHGEPLEHHEPTPDHIAALHTRVVELKAEPYADFSLLTPYGRRMAKILRHRSWFLQEDGSYKAMEVPGPASFEVWEKCFDVYEVILLMLRFPPAAEGDGRPEVVVTPIAIDAYREAFKQLCEEHPECWHLCQRAEDRCRAEHFARVARKLRDKHRRKPTWSKVFQEAALDDRYWDREVRRPALGFLARNKRPQTDGDDATSAASQEPPAKKTVSQKRRERKQKLVEVGSESNPAKGSRKGETHPRKDKQGRFITTREGQEICFKYANGPDKGGCTGIHEAKGQGNLGVKDEEEEEHEEENCEVRDFEVAEAGCERSQVVTDSAALRAGQTGAARRPPDGVALPEPRAAREAANNAALGGLRNPNRAVARSVGLRRTGARVRKVLDEVLDRSSFKESVVSVIDQMGTDQCNGFSQEAVEFTQEALRKEFGASRSDPGTVFDHQLWKSLLDAAGDPETEVPGWLRHGCPTGIGESEVRTCGIFPPVDHASAAIEKARQFAALRAAQEWRHDLHKSYASFYTDGGALAEQEVQRIEQRGYIEIIRDWDEVRSRWPDATASKVALLVKTREDGSTKARIIIDLLRSGVNGGVALPERVVLPRLSDLTAAVLDLMEIDVRADWHPDEDWYELCTVDFEDAFHTLSLRAADRGKMVFKTAAGWAVFRRLCCGMASAPLVWGRVGAAACRLGQAMFQPHELRIQCFVDDPAICTRGPPHQRKRLLGALLLFWAALGFRLNWKKAIRGQTVPWIGAQLELQRRWCRKCRRHAWGIQVTLAPKKCREIVEAVDAIHRSTGVVHVKEVRKIAGQLSWASGLLPWLRGFNACLWAALAAHDQEQNAQALRFSAKKRPGQLFFLLRIQQAITWIRLLFAGLIRDREGKAITVQRWTNATTRLADLSACIRTDASPCGFGAIFFVDGAPRAWIAEEWADADLELLHATRGDPAWQAEWELLALLVAVDCWLPRLKDEALALLQTDATAALFSAARLAGRTPLMNALAAELALRFECANVHVSLEHVAGTLNFECDALSRISQGAAIPRSLRADRAAATGAGAGARSAAHAASLASAMAGPAAASGAAPAQLPAASRASARADRAAASGGGAGVGSAARAASQASARVGSAAASGAELVPRKSRKDFPDVRATKRPCRAEVLTAISTIKGKEGVLARLLQDTSAASSKLTADSLWATWSVFHQAWFGEATPALPLSAETVYAVAACFKQGGYRGFPAYMAKAKEAHTLAGWPWDEQLDLARRKATASVLRGLGVARQSAPFDLNAAVKAVREGSVHLGPLAPVGWVNFLIVASIFVMREIEAAFAKVGHVTLNRAERKVSLRLPVSKRDPRAVGCTRTWGCTCASPLSRELCPYCAADEQLGMLRDMFGPSFDDDLPLFPTRTGGVCLKANIVAALEATVAAYGGAPFHPSGAKALGGHSFRVTGAQRLAIAGLEVHKIMLHARWAGDTVLRYIREAPLENLPAEVIALEEKRSLIESLTKAQDDVIKVGDQVAAQKQDVADALAALQERLAKLDAGSAKPYVSGGGSRRFRVHEVAVEGLDVPPQLWRTKCGVRFAHWCFTKHASLASVRTELVGFESLIVFGRLHVL</sequence>
<gene>
    <name evidence="3" type="ORF">PCOR1329_LOCUS44014</name>
</gene>
<dbReference type="InterPro" id="IPR043128">
    <property type="entry name" value="Rev_trsase/Diguanyl_cyclase"/>
</dbReference>
<evidence type="ECO:0008006" key="5">
    <source>
        <dbReference type="Google" id="ProtNLM"/>
    </source>
</evidence>
<name>A0ABN9U1U8_9DINO</name>
<evidence type="ECO:0000256" key="1">
    <source>
        <dbReference type="ARBA" id="ARBA00023172"/>
    </source>
</evidence>
<evidence type="ECO:0000313" key="4">
    <source>
        <dbReference type="Proteomes" id="UP001189429"/>
    </source>
</evidence>
<dbReference type="EMBL" id="CAUYUJ010015288">
    <property type="protein sequence ID" value="CAK0852042.1"/>
    <property type="molecule type" value="Genomic_DNA"/>
</dbReference>
<dbReference type="PANTHER" id="PTHR33050:SF7">
    <property type="entry name" value="RIBONUCLEASE H"/>
    <property type="match status" value="1"/>
</dbReference>
<evidence type="ECO:0000313" key="3">
    <source>
        <dbReference type="EMBL" id="CAK0852042.1"/>
    </source>
</evidence>
<protein>
    <recommendedName>
        <fullName evidence="5">Reverse transcriptase domain-containing protein</fullName>
    </recommendedName>
</protein>
<dbReference type="InterPro" id="IPR052055">
    <property type="entry name" value="Hepadnavirus_pol/RT"/>
</dbReference>
<accession>A0ABN9U1U8</accession>
<organism evidence="3 4">
    <name type="scientific">Prorocentrum cordatum</name>
    <dbReference type="NCBI Taxonomy" id="2364126"/>
    <lineage>
        <taxon>Eukaryota</taxon>
        <taxon>Sar</taxon>
        <taxon>Alveolata</taxon>
        <taxon>Dinophyceae</taxon>
        <taxon>Prorocentrales</taxon>
        <taxon>Prorocentraceae</taxon>
        <taxon>Prorocentrum</taxon>
    </lineage>
</organism>
<proteinExistence type="predicted"/>
<keyword evidence="1" id="KW-0233">DNA recombination</keyword>
<dbReference type="SUPFAM" id="SSF56672">
    <property type="entry name" value="DNA/RNA polymerases"/>
    <property type="match status" value="1"/>
</dbReference>
<dbReference type="PANTHER" id="PTHR33050">
    <property type="entry name" value="REVERSE TRANSCRIPTASE DOMAIN-CONTAINING PROTEIN"/>
    <property type="match status" value="1"/>
</dbReference>
<dbReference type="InterPro" id="IPR043502">
    <property type="entry name" value="DNA/RNA_pol_sf"/>
</dbReference>
<reference evidence="3" key="1">
    <citation type="submission" date="2023-10" db="EMBL/GenBank/DDBJ databases">
        <authorList>
            <person name="Chen Y."/>
            <person name="Shah S."/>
            <person name="Dougan E. K."/>
            <person name="Thang M."/>
            <person name="Chan C."/>
        </authorList>
    </citation>
    <scope>NUCLEOTIDE SEQUENCE [LARGE SCALE GENOMIC DNA]</scope>
</reference>
<dbReference type="Proteomes" id="UP001189429">
    <property type="component" value="Unassembled WGS sequence"/>
</dbReference>
<keyword evidence="4" id="KW-1185">Reference proteome</keyword>
<evidence type="ECO:0000256" key="2">
    <source>
        <dbReference type="SAM" id="MobiDB-lite"/>
    </source>
</evidence>
<dbReference type="InterPro" id="IPR011010">
    <property type="entry name" value="DNA_brk_join_enz"/>
</dbReference>
<feature type="compositionally biased region" description="Basic and acidic residues" evidence="2">
    <location>
        <begin position="392"/>
        <end position="404"/>
    </location>
</feature>
<dbReference type="Gene3D" id="1.10.443.10">
    <property type="entry name" value="Intergrase catalytic core"/>
    <property type="match status" value="1"/>
</dbReference>
<dbReference type="Gene3D" id="3.30.70.270">
    <property type="match status" value="1"/>
</dbReference>
<comment type="caution">
    <text evidence="3">The sequence shown here is derived from an EMBL/GenBank/DDBJ whole genome shotgun (WGS) entry which is preliminary data.</text>
</comment>
<dbReference type="Gene3D" id="3.10.10.10">
    <property type="entry name" value="HIV Type 1 Reverse Transcriptase, subunit A, domain 1"/>
    <property type="match status" value="1"/>
</dbReference>